<evidence type="ECO:0000313" key="4">
    <source>
        <dbReference type="Proteomes" id="UP001185254"/>
    </source>
</evidence>
<comment type="caution">
    <text evidence="2">The sequence shown here is derived from an EMBL/GenBank/DDBJ whole genome shotgun (WGS) entry which is preliminary data.</text>
</comment>
<dbReference type="AlphaFoldDB" id="A0AB73I6X5"/>
<keyword evidence="2" id="KW-0645">Protease</keyword>
<dbReference type="SMART" id="SM00382">
    <property type="entry name" value="AAA"/>
    <property type="match status" value="1"/>
</dbReference>
<reference evidence="2 4" key="1">
    <citation type="submission" date="2023-07" db="EMBL/GenBank/DDBJ databases">
        <title>Sorghum-associated microbial communities from plants grown in Nebraska, USA.</title>
        <authorList>
            <person name="Schachtman D."/>
        </authorList>
    </citation>
    <scope>NUCLEOTIDE SEQUENCE</scope>
    <source>
        <strain evidence="3 4">DS1039</strain>
        <strain evidence="2">DS1061</strain>
    </source>
</reference>
<dbReference type="GO" id="GO:0004176">
    <property type="term" value="F:ATP-dependent peptidase activity"/>
    <property type="evidence" value="ECO:0007669"/>
    <property type="project" value="InterPro"/>
</dbReference>
<gene>
    <name evidence="3" type="ORF">J2776_001777</name>
    <name evidence="2" type="ORF">J2793_000911</name>
</gene>
<accession>A0AB73I6X5</accession>
<dbReference type="Gene3D" id="3.40.50.300">
    <property type="entry name" value="P-loop containing nucleotide triphosphate hydrolases"/>
    <property type="match status" value="1"/>
</dbReference>
<dbReference type="EC" id="3.4.21.53" evidence="2"/>
<evidence type="ECO:0000259" key="1">
    <source>
        <dbReference type="SMART" id="SM00382"/>
    </source>
</evidence>
<dbReference type="GO" id="GO:0004252">
    <property type="term" value="F:serine-type endopeptidase activity"/>
    <property type="evidence" value="ECO:0007669"/>
    <property type="project" value="UniProtKB-EC"/>
</dbReference>
<dbReference type="Proteomes" id="UP001185254">
    <property type="component" value="Unassembled WGS sequence"/>
</dbReference>
<organism evidence="2 5">
    <name type="scientific">Paraburkholderia caledonica</name>
    <dbReference type="NCBI Taxonomy" id="134536"/>
    <lineage>
        <taxon>Bacteria</taxon>
        <taxon>Pseudomonadati</taxon>
        <taxon>Pseudomonadota</taxon>
        <taxon>Betaproteobacteria</taxon>
        <taxon>Burkholderiales</taxon>
        <taxon>Burkholderiaceae</taxon>
        <taxon>Paraburkholderia</taxon>
    </lineage>
</organism>
<dbReference type="InterPro" id="IPR003593">
    <property type="entry name" value="AAA+_ATPase"/>
</dbReference>
<keyword evidence="2" id="KW-0378">Hydrolase</keyword>
<dbReference type="GO" id="GO:0007005">
    <property type="term" value="P:mitochondrion organization"/>
    <property type="evidence" value="ECO:0007669"/>
    <property type="project" value="TreeGrafter"/>
</dbReference>
<proteinExistence type="predicted"/>
<name>A0AB73I6X5_9BURK</name>
<evidence type="ECO:0000313" key="5">
    <source>
        <dbReference type="Proteomes" id="UP001229486"/>
    </source>
</evidence>
<evidence type="ECO:0000313" key="2">
    <source>
        <dbReference type="EMBL" id="MDP9645489.1"/>
    </source>
</evidence>
<sequence length="325" mass="35816">MTTAMVKQEIAVASFSQVYDLDQVETALNDLGEGANDALRTTYEKMLKTGNLRFCVKPNRMPSIDDLIDALPNFADPLDDIRKQVALCLETEDRLELMPILLLGDPGIGKTHFAKQLARLLGTAYHYVAMSSLTAGWILSGASSQWKNAKPGKVFDALVNGSYANPVITVDEIDKATGDSQYDPLGALYALLEHDTAQTFIDEFAEVPINAGHVIWIATANDERSIPEPIMNRMNVYEIPPPDRDGARRIAQSIYAEIRGAHNWGLRFPEQIGEGALEALKNASPREMRRAILNGFGAARIDGRDEIGGGDIRLDYGNRRRPIGF</sequence>
<dbReference type="GO" id="GO:0003697">
    <property type="term" value="F:single-stranded DNA binding"/>
    <property type="evidence" value="ECO:0007669"/>
    <property type="project" value="TreeGrafter"/>
</dbReference>
<dbReference type="InterPro" id="IPR027065">
    <property type="entry name" value="Lon_Prtase"/>
</dbReference>
<dbReference type="RefSeq" id="WP_027804494.1">
    <property type="nucleotide sequence ID" value="NZ_JAQQDN010000005.1"/>
</dbReference>
<dbReference type="EMBL" id="JAURTK010000001">
    <property type="protein sequence ID" value="MDP9645489.1"/>
    <property type="molecule type" value="Genomic_DNA"/>
</dbReference>
<feature type="domain" description="AAA+ ATPase" evidence="1">
    <location>
        <begin position="96"/>
        <end position="241"/>
    </location>
</feature>
<dbReference type="InterPro" id="IPR027417">
    <property type="entry name" value="P-loop_NTPase"/>
</dbReference>
<dbReference type="GeneID" id="97016266"/>
<keyword evidence="4" id="KW-1185">Reference proteome</keyword>
<dbReference type="SUPFAM" id="SSF52540">
    <property type="entry name" value="P-loop containing nucleoside triphosphate hydrolases"/>
    <property type="match status" value="1"/>
</dbReference>
<dbReference type="GO" id="GO:0016887">
    <property type="term" value="F:ATP hydrolysis activity"/>
    <property type="evidence" value="ECO:0007669"/>
    <property type="project" value="InterPro"/>
</dbReference>
<dbReference type="GO" id="GO:0051131">
    <property type="term" value="P:chaperone-mediated protein complex assembly"/>
    <property type="evidence" value="ECO:0007669"/>
    <property type="project" value="TreeGrafter"/>
</dbReference>
<dbReference type="EMBL" id="JAVDQN010000001">
    <property type="protein sequence ID" value="MDR6375101.1"/>
    <property type="molecule type" value="Genomic_DNA"/>
</dbReference>
<dbReference type="Pfam" id="PF00004">
    <property type="entry name" value="AAA"/>
    <property type="match status" value="1"/>
</dbReference>
<dbReference type="GO" id="GO:0006515">
    <property type="term" value="P:protein quality control for misfolded or incompletely synthesized proteins"/>
    <property type="evidence" value="ECO:0007669"/>
    <property type="project" value="TreeGrafter"/>
</dbReference>
<evidence type="ECO:0000313" key="3">
    <source>
        <dbReference type="EMBL" id="MDR6375101.1"/>
    </source>
</evidence>
<dbReference type="PANTHER" id="PTHR43718:SF2">
    <property type="entry name" value="LON PROTEASE HOMOLOG, MITOCHONDRIAL"/>
    <property type="match status" value="1"/>
</dbReference>
<protein>
    <submittedName>
        <fullName evidence="2">ATP-dependent Lon protease</fullName>
        <ecNumber evidence="2">3.4.21.53</ecNumber>
    </submittedName>
</protein>
<dbReference type="Proteomes" id="UP001229486">
    <property type="component" value="Unassembled WGS sequence"/>
</dbReference>
<dbReference type="GO" id="GO:0005524">
    <property type="term" value="F:ATP binding"/>
    <property type="evidence" value="ECO:0007669"/>
    <property type="project" value="InterPro"/>
</dbReference>
<dbReference type="PANTHER" id="PTHR43718">
    <property type="entry name" value="LON PROTEASE"/>
    <property type="match status" value="1"/>
</dbReference>
<dbReference type="InterPro" id="IPR003959">
    <property type="entry name" value="ATPase_AAA_core"/>
</dbReference>